<keyword evidence="2" id="KW-1185">Reference proteome</keyword>
<evidence type="ECO:0000313" key="2">
    <source>
        <dbReference type="Proteomes" id="UP000635565"/>
    </source>
</evidence>
<evidence type="ECO:0000313" key="1">
    <source>
        <dbReference type="EMBL" id="GHO88047.1"/>
    </source>
</evidence>
<reference evidence="1 2" key="1">
    <citation type="journal article" date="2021" name="Int. J. Syst. Evol. Microbiol.">
        <title>Reticulibacter mediterranei gen. nov., sp. nov., within the new family Reticulibacteraceae fam. nov., and Ktedonospora formicarum gen. nov., sp. nov., Ktedonobacter robiniae sp. nov., Dictyobacter formicarum sp. nov. and Dictyobacter arantiisoli sp. nov., belonging to the class Ktedonobacteria.</title>
        <authorList>
            <person name="Yabe S."/>
            <person name="Zheng Y."/>
            <person name="Wang C.M."/>
            <person name="Sakai Y."/>
            <person name="Abe K."/>
            <person name="Yokota A."/>
            <person name="Donadio S."/>
            <person name="Cavaletti L."/>
            <person name="Monciardini P."/>
        </authorList>
    </citation>
    <scope>NUCLEOTIDE SEQUENCE [LARGE SCALE GENOMIC DNA]</scope>
    <source>
        <strain evidence="1 2">SOSP1-9</strain>
    </source>
</reference>
<organism evidence="1 2">
    <name type="scientific">Dictyobacter formicarum</name>
    <dbReference type="NCBI Taxonomy" id="2778368"/>
    <lineage>
        <taxon>Bacteria</taxon>
        <taxon>Bacillati</taxon>
        <taxon>Chloroflexota</taxon>
        <taxon>Ktedonobacteria</taxon>
        <taxon>Ktedonobacterales</taxon>
        <taxon>Dictyobacteraceae</taxon>
        <taxon>Dictyobacter</taxon>
    </lineage>
</organism>
<sequence length="731" mass="80412">MVKSGTSAPEPSDNKPALAIANTLVRRALTMIRKEGSGRNDAGFWLACQLRDNHYPQQTAQKVMQSYIEQVPAENTKGKIEPYTIEEALASLSSAYREQAREAWVVQSPLAGSSGGNGKGMARTAVAQGDNQELPEIILGADQLRDLTNQAIDAVSRIEKLAPSLFMQSSRLVRIGHDEVKRPVVTQMGITEVKEVLTHSANYFRLRKIPNSDGEFAKIPCSPAKEIAEQILARQTQRPYLPFPALQAIVETPVIRPDGSILDQPGYDAATRLYYAPHPQLGQCKVPDHPTREERQAALALIMDTIGDFYYVGEADRANALGLLLTPILRPAIKRHIPLALLDAPKPGTGKGLFADVVSIIATGGSASILTATDNEEEWDKRITAMLIQGRTIISIDNIAGRLQSAKLDAVLTADIHEGRLLGQSTMVKVHNRATWIATGNNIRLGGDLGRRCYRIRFDPHDSRPWLRRDFKHEDLATWVQEHRGVLIEALLTLARAWYADGQPEAAGLPTVGGTFTGWAKTIGSVLTHAGVTGFLSNLEQLYEEADEGNAQWEAFLQTWIERFGSEWITVAELVEAITDRENAAGSCFADILPDALQYALKEKSASFKIRIGKALDKRVDTCYGRENLHLEKTLDKHNKKSLWRVFAGSAGSASPLTRSENPQTIQENEHIYSSGQNHFPHSPQAITGETASSDYTSAANTLFSSQDNEQIAGCDEQLPANNDDREVFEI</sequence>
<dbReference type="Proteomes" id="UP000635565">
    <property type="component" value="Unassembled WGS sequence"/>
</dbReference>
<accession>A0ABQ3VP82</accession>
<comment type="caution">
    <text evidence="1">The sequence shown here is derived from an EMBL/GenBank/DDBJ whole genome shotgun (WGS) entry which is preliminary data.</text>
</comment>
<protein>
    <submittedName>
        <fullName evidence="1">Uncharacterized protein</fullName>
    </submittedName>
</protein>
<proteinExistence type="predicted"/>
<dbReference type="EMBL" id="BNJJ01000021">
    <property type="protein sequence ID" value="GHO88047.1"/>
    <property type="molecule type" value="Genomic_DNA"/>
</dbReference>
<gene>
    <name evidence="1" type="ORF">KSZ_60530</name>
</gene>
<name>A0ABQ3VP82_9CHLR</name>